<dbReference type="Pfam" id="PF19300">
    <property type="entry name" value="BPD_transp_1_N"/>
    <property type="match status" value="1"/>
</dbReference>
<dbReference type="CDD" id="cd06261">
    <property type="entry name" value="TM_PBP2"/>
    <property type="match status" value="1"/>
</dbReference>
<dbReference type="GO" id="GO:0055085">
    <property type="term" value="P:transmembrane transport"/>
    <property type="evidence" value="ECO:0007669"/>
    <property type="project" value="InterPro"/>
</dbReference>
<comment type="similarity">
    <text evidence="7">Belongs to the binding-protein-dependent transport system permease family.</text>
</comment>
<feature type="transmembrane region" description="Helical" evidence="7">
    <location>
        <begin position="281"/>
        <end position="307"/>
    </location>
</feature>
<evidence type="ECO:0000259" key="8">
    <source>
        <dbReference type="PROSITE" id="PS50928"/>
    </source>
</evidence>
<keyword evidence="5 7" id="KW-1133">Transmembrane helix</keyword>
<dbReference type="InterPro" id="IPR045621">
    <property type="entry name" value="BPD_transp_1_N"/>
</dbReference>
<comment type="caution">
    <text evidence="9">The sequence shown here is derived from an EMBL/GenBank/DDBJ whole genome shotgun (WGS) entry which is preliminary data.</text>
</comment>
<dbReference type="OrthoDB" id="9778910at2"/>
<evidence type="ECO:0000256" key="5">
    <source>
        <dbReference type="ARBA" id="ARBA00022989"/>
    </source>
</evidence>
<protein>
    <submittedName>
        <fullName evidence="9">Peptide/nickel transport system permease protein</fullName>
    </submittedName>
</protein>
<keyword evidence="10" id="KW-1185">Reference proteome</keyword>
<dbReference type="InterPro" id="IPR035906">
    <property type="entry name" value="MetI-like_sf"/>
</dbReference>
<name>A0A543NKZ7_9ACTN</name>
<feature type="transmembrane region" description="Helical" evidence="7">
    <location>
        <begin position="180"/>
        <end position="197"/>
    </location>
</feature>
<dbReference type="Pfam" id="PF00528">
    <property type="entry name" value="BPD_transp_1"/>
    <property type="match status" value="1"/>
</dbReference>
<dbReference type="EMBL" id="VFQC01000001">
    <property type="protein sequence ID" value="TQN32467.1"/>
    <property type="molecule type" value="Genomic_DNA"/>
</dbReference>
<dbReference type="PANTHER" id="PTHR43163:SF6">
    <property type="entry name" value="DIPEPTIDE TRANSPORT SYSTEM PERMEASE PROTEIN DPPB-RELATED"/>
    <property type="match status" value="1"/>
</dbReference>
<dbReference type="Proteomes" id="UP000317422">
    <property type="component" value="Unassembled WGS sequence"/>
</dbReference>
<dbReference type="RefSeq" id="WP_141923953.1">
    <property type="nucleotide sequence ID" value="NZ_VFQC01000001.1"/>
</dbReference>
<feature type="transmembrane region" description="Helical" evidence="7">
    <location>
        <begin position="99"/>
        <end position="122"/>
    </location>
</feature>
<keyword evidence="2 7" id="KW-0813">Transport</keyword>
<dbReference type="InterPro" id="IPR000515">
    <property type="entry name" value="MetI-like"/>
</dbReference>
<dbReference type="GO" id="GO:0005886">
    <property type="term" value="C:plasma membrane"/>
    <property type="evidence" value="ECO:0007669"/>
    <property type="project" value="UniProtKB-SubCell"/>
</dbReference>
<evidence type="ECO:0000256" key="1">
    <source>
        <dbReference type="ARBA" id="ARBA00004651"/>
    </source>
</evidence>
<dbReference type="AlphaFoldDB" id="A0A543NKZ7"/>
<keyword evidence="3" id="KW-1003">Cell membrane</keyword>
<feature type="transmembrane region" description="Helical" evidence="7">
    <location>
        <begin position="134"/>
        <end position="160"/>
    </location>
</feature>
<evidence type="ECO:0000256" key="7">
    <source>
        <dbReference type="RuleBase" id="RU363032"/>
    </source>
</evidence>
<feature type="domain" description="ABC transmembrane type-1" evidence="8">
    <location>
        <begin position="95"/>
        <end position="300"/>
    </location>
</feature>
<dbReference type="PROSITE" id="PS50928">
    <property type="entry name" value="ABC_TM1"/>
    <property type="match status" value="1"/>
</dbReference>
<evidence type="ECO:0000313" key="10">
    <source>
        <dbReference type="Proteomes" id="UP000317422"/>
    </source>
</evidence>
<dbReference type="PANTHER" id="PTHR43163">
    <property type="entry name" value="DIPEPTIDE TRANSPORT SYSTEM PERMEASE PROTEIN DPPB-RELATED"/>
    <property type="match status" value="1"/>
</dbReference>
<organism evidence="9 10">
    <name type="scientific">Haloactinospora alba</name>
    <dbReference type="NCBI Taxonomy" id="405555"/>
    <lineage>
        <taxon>Bacteria</taxon>
        <taxon>Bacillati</taxon>
        <taxon>Actinomycetota</taxon>
        <taxon>Actinomycetes</taxon>
        <taxon>Streptosporangiales</taxon>
        <taxon>Nocardiopsidaceae</taxon>
        <taxon>Haloactinospora</taxon>
    </lineage>
</organism>
<proteinExistence type="inferred from homology"/>
<keyword evidence="6 7" id="KW-0472">Membrane</keyword>
<sequence length="316" mass="33733">MIRMIAKRLLFGLLTLFVVSIVIFLATQALPGDAARAILGQEATEARLEALRRQLHLDDPIAVQYGSWIGGILTLDLGDSFAAGLPVAEYLGPRVTNSAWLLLFAALLATPLALLVGAYSALRRDRFADHAASIGTLILAAIPEFAVGIVLILLFSTGWLQLFPPVFGGGAGAVWTYPDQLVLPVVALAIAVSPPIVRMMRASMIEVLESDYVQQARLKGLPERTVIWRHAAPNAIGPVAQVVALQLAWLAGGVVAIEYLFRYPGIGLALMDAIDTRDLPIIQAVALLIAGIYILVNLLADVVGLAANPKVRVSAR</sequence>
<evidence type="ECO:0000313" key="9">
    <source>
        <dbReference type="EMBL" id="TQN32467.1"/>
    </source>
</evidence>
<accession>A0A543NKZ7</accession>
<evidence type="ECO:0000256" key="6">
    <source>
        <dbReference type="ARBA" id="ARBA00023136"/>
    </source>
</evidence>
<evidence type="ECO:0000256" key="3">
    <source>
        <dbReference type="ARBA" id="ARBA00022475"/>
    </source>
</evidence>
<keyword evidence="4 7" id="KW-0812">Transmembrane</keyword>
<evidence type="ECO:0000256" key="4">
    <source>
        <dbReference type="ARBA" id="ARBA00022692"/>
    </source>
</evidence>
<evidence type="ECO:0000256" key="2">
    <source>
        <dbReference type="ARBA" id="ARBA00022448"/>
    </source>
</evidence>
<reference evidence="9 10" key="1">
    <citation type="submission" date="2019-06" db="EMBL/GenBank/DDBJ databases">
        <title>Sequencing the genomes of 1000 actinobacteria strains.</title>
        <authorList>
            <person name="Klenk H.-P."/>
        </authorList>
    </citation>
    <scope>NUCLEOTIDE SEQUENCE [LARGE SCALE GENOMIC DNA]</scope>
    <source>
        <strain evidence="9 10">DSM 45015</strain>
    </source>
</reference>
<dbReference type="SUPFAM" id="SSF161098">
    <property type="entry name" value="MetI-like"/>
    <property type="match status" value="1"/>
</dbReference>
<feature type="transmembrane region" description="Helical" evidence="7">
    <location>
        <begin position="239"/>
        <end position="261"/>
    </location>
</feature>
<comment type="subcellular location">
    <subcellularLocation>
        <location evidence="1 7">Cell membrane</location>
        <topology evidence="1 7">Multi-pass membrane protein</topology>
    </subcellularLocation>
</comment>
<dbReference type="Gene3D" id="1.10.3720.10">
    <property type="entry name" value="MetI-like"/>
    <property type="match status" value="1"/>
</dbReference>
<gene>
    <name evidence="9" type="ORF">FHX37_2427</name>
</gene>